<gene>
    <name evidence="12" type="ORF">J8A68_000430</name>
</gene>
<dbReference type="Pfam" id="PF01061">
    <property type="entry name" value="ABC2_membrane"/>
    <property type="match status" value="2"/>
</dbReference>
<feature type="domain" description="ABC transporter" evidence="11">
    <location>
        <begin position="835"/>
        <end position="1078"/>
    </location>
</feature>
<feature type="transmembrane region" description="Helical" evidence="10">
    <location>
        <begin position="644"/>
        <end position="663"/>
    </location>
</feature>
<feature type="transmembrane region" description="Helical" evidence="10">
    <location>
        <begin position="1247"/>
        <end position="1272"/>
    </location>
</feature>
<feature type="transmembrane region" description="Helical" evidence="10">
    <location>
        <begin position="746"/>
        <end position="764"/>
    </location>
</feature>
<feature type="transmembrane region" description="Helical" evidence="10">
    <location>
        <begin position="1321"/>
        <end position="1340"/>
    </location>
</feature>
<dbReference type="CDD" id="cd03233">
    <property type="entry name" value="ABCG_PDR_domain1"/>
    <property type="match status" value="1"/>
</dbReference>
<comment type="subcellular location">
    <subcellularLocation>
        <location evidence="1">Membrane</location>
        <topology evidence="1">Multi-pass membrane protein</topology>
    </subcellularLocation>
</comment>
<evidence type="ECO:0000256" key="2">
    <source>
        <dbReference type="ARBA" id="ARBA00022448"/>
    </source>
</evidence>
<dbReference type="InterPro" id="IPR003439">
    <property type="entry name" value="ABC_transporter-like_ATP-bd"/>
</dbReference>
<name>A0A8J5QVZ7_9ASCO</name>
<dbReference type="GO" id="GO:0016020">
    <property type="term" value="C:membrane"/>
    <property type="evidence" value="ECO:0007669"/>
    <property type="project" value="UniProtKB-SubCell"/>
</dbReference>
<dbReference type="InterPro" id="IPR017871">
    <property type="entry name" value="ABC_transporter-like_CS"/>
</dbReference>
<evidence type="ECO:0000256" key="3">
    <source>
        <dbReference type="ARBA" id="ARBA00022692"/>
    </source>
</evidence>
<evidence type="ECO:0000256" key="6">
    <source>
        <dbReference type="ARBA" id="ARBA00022840"/>
    </source>
</evidence>
<evidence type="ECO:0000313" key="12">
    <source>
        <dbReference type="EMBL" id="KAG7666000.1"/>
    </source>
</evidence>
<organism evidence="12 13">
    <name type="scientific">[Candida] subhashii</name>
    <dbReference type="NCBI Taxonomy" id="561895"/>
    <lineage>
        <taxon>Eukaryota</taxon>
        <taxon>Fungi</taxon>
        <taxon>Dikarya</taxon>
        <taxon>Ascomycota</taxon>
        <taxon>Saccharomycotina</taxon>
        <taxon>Pichiomycetes</taxon>
        <taxon>Debaryomycetaceae</taxon>
        <taxon>Spathaspora</taxon>
    </lineage>
</organism>
<keyword evidence="13" id="KW-1185">Reference proteome</keyword>
<dbReference type="PROSITE" id="PS00211">
    <property type="entry name" value="ABC_TRANSPORTER_1"/>
    <property type="match status" value="1"/>
</dbReference>
<dbReference type="Pfam" id="PF14510">
    <property type="entry name" value="ABC_trans_N"/>
    <property type="match status" value="1"/>
</dbReference>
<dbReference type="PANTHER" id="PTHR19241">
    <property type="entry name" value="ATP-BINDING CASSETTE TRANSPORTER"/>
    <property type="match status" value="1"/>
</dbReference>
<feature type="transmembrane region" description="Helical" evidence="10">
    <location>
        <begin position="530"/>
        <end position="551"/>
    </location>
</feature>
<dbReference type="GO" id="GO:0016887">
    <property type="term" value="F:ATP hydrolysis activity"/>
    <property type="evidence" value="ECO:0007669"/>
    <property type="project" value="InterPro"/>
</dbReference>
<feature type="transmembrane region" description="Helical" evidence="10">
    <location>
        <begin position="1205"/>
        <end position="1226"/>
    </location>
</feature>
<dbReference type="GO" id="GO:1990961">
    <property type="term" value="P:xenobiotic detoxification by transmembrane export across the plasma membrane"/>
    <property type="evidence" value="ECO:0007669"/>
    <property type="project" value="InterPro"/>
</dbReference>
<evidence type="ECO:0000256" key="1">
    <source>
        <dbReference type="ARBA" id="ARBA00004141"/>
    </source>
</evidence>
<dbReference type="RefSeq" id="XP_049266232.1">
    <property type="nucleotide sequence ID" value="XM_049408272.1"/>
</dbReference>
<protein>
    <submittedName>
        <fullName evidence="12">CDR3</fullName>
    </submittedName>
</protein>
<reference evidence="12 13" key="1">
    <citation type="journal article" date="2021" name="DNA Res.">
        <title>Genome analysis of Candida subhashii reveals its hybrid nature and dual mitochondrial genome conformations.</title>
        <authorList>
            <person name="Mixao V."/>
            <person name="Hegedusova E."/>
            <person name="Saus E."/>
            <person name="Pryszcz L.P."/>
            <person name="Cillingova A."/>
            <person name="Nosek J."/>
            <person name="Gabaldon T."/>
        </authorList>
    </citation>
    <scope>NUCLEOTIDE SEQUENCE [LARGE SCALE GENOMIC DNA]</scope>
    <source>
        <strain evidence="12 13">CBS 10753</strain>
    </source>
</reference>
<evidence type="ECO:0000256" key="5">
    <source>
        <dbReference type="ARBA" id="ARBA00022741"/>
    </source>
</evidence>
<evidence type="ECO:0000256" key="4">
    <source>
        <dbReference type="ARBA" id="ARBA00022737"/>
    </source>
</evidence>
<feature type="transmembrane region" description="Helical" evidence="10">
    <location>
        <begin position="604"/>
        <end position="624"/>
    </location>
</feature>
<dbReference type="NCBIfam" id="TIGR00956">
    <property type="entry name" value="3a01205"/>
    <property type="match status" value="1"/>
</dbReference>
<dbReference type="InterPro" id="IPR005285">
    <property type="entry name" value="Drug-R_PDR/CDR"/>
</dbReference>
<evidence type="ECO:0000259" key="11">
    <source>
        <dbReference type="PROSITE" id="PS50893"/>
    </source>
</evidence>
<keyword evidence="6" id="KW-0067">ATP-binding</keyword>
<keyword evidence="8 10" id="KW-0472">Membrane</keyword>
<feature type="coiled-coil region" evidence="9">
    <location>
        <begin position="430"/>
        <end position="457"/>
    </location>
</feature>
<dbReference type="EMBL" id="JAGSYN010000044">
    <property type="protein sequence ID" value="KAG7666000.1"/>
    <property type="molecule type" value="Genomic_DNA"/>
</dbReference>
<dbReference type="FunFam" id="3.40.50.300:FF:000054">
    <property type="entry name" value="ABC multidrug transporter atrF"/>
    <property type="match status" value="1"/>
</dbReference>
<dbReference type="InterPro" id="IPR029481">
    <property type="entry name" value="ABC_trans_N"/>
</dbReference>
<feature type="transmembrane region" description="Helical" evidence="10">
    <location>
        <begin position="1292"/>
        <end position="1314"/>
    </location>
</feature>
<dbReference type="InterPro" id="IPR013525">
    <property type="entry name" value="ABC2_TM"/>
</dbReference>
<proteinExistence type="predicted"/>
<dbReference type="GO" id="GO:0140359">
    <property type="term" value="F:ABC-type transporter activity"/>
    <property type="evidence" value="ECO:0007669"/>
    <property type="project" value="InterPro"/>
</dbReference>
<evidence type="ECO:0000256" key="9">
    <source>
        <dbReference type="SAM" id="Coils"/>
    </source>
</evidence>
<feature type="domain" description="ABC transporter" evidence="11">
    <location>
        <begin position="134"/>
        <end position="386"/>
    </location>
</feature>
<keyword evidence="2" id="KW-0813">Transport</keyword>
<dbReference type="Proteomes" id="UP000694255">
    <property type="component" value="Unassembled WGS sequence"/>
</dbReference>
<evidence type="ECO:0000256" key="7">
    <source>
        <dbReference type="ARBA" id="ARBA00022989"/>
    </source>
</evidence>
<feature type="transmembrane region" description="Helical" evidence="10">
    <location>
        <begin position="572"/>
        <end position="598"/>
    </location>
</feature>
<accession>A0A8J5QVZ7</accession>
<keyword evidence="9" id="KW-0175">Coiled coil</keyword>
<dbReference type="PROSITE" id="PS50893">
    <property type="entry name" value="ABC_TRANSPORTER_2"/>
    <property type="match status" value="2"/>
</dbReference>
<feature type="transmembrane region" description="Helical" evidence="10">
    <location>
        <begin position="1445"/>
        <end position="1465"/>
    </location>
</feature>
<dbReference type="Pfam" id="PF00005">
    <property type="entry name" value="ABC_tran"/>
    <property type="match status" value="2"/>
</dbReference>
<dbReference type="InterPro" id="IPR003593">
    <property type="entry name" value="AAA+_ATPase"/>
</dbReference>
<dbReference type="Pfam" id="PF06422">
    <property type="entry name" value="PDR_CDR"/>
    <property type="match status" value="1"/>
</dbReference>
<dbReference type="CDD" id="cd03232">
    <property type="entry name" value="ABCG_PDR_domain2"/>
    <property type="match status" value="1"/>
</dbReference>
<dbReference type="GeneID" id="73467231"/>
<dbReference type="GO" id="GO:0005524">
    <property type="term" value="F:ATP binding"/>
    <property type="evidence" value="ECO:0007669"/>
    <property type="project" value="UniProtKB-KW"/>
</dbReference>
<keyword evidence="4" id="KW-0677">Repeat</keyword>
<dbReference type="OrthoDB" id="245989at2759"/>
<dbReference type="InterPro" id="IPR034003">
    <property type="entry name" value="ABCG_PDR_2"/>
</dbReference>
<feature type="transmembrane region" description="Helical" evidence="10">
    <location>
        <begin position="494"/>
        <end position="518"/>
    </location>
</feature>
<evidence type="ECO:0000256" key="10">
    <source>
        <dbReference type="SAM" id="Phobius"/>
    </source>
</evidence>
<evidence type="ECO:0000313" key="13">
    <source>
        <dbReference type="Proteomes" id="UP000694255"/>
    </source>
</evidence>
<sequence>MSSNNHRHSDGHPYRGYYSAFQKDTSTNILSVAKRITQDEKIYRTDTQSVFSECGQSIGVNPITDKRDPTLDPESPHFNSKRWVRNMWHLYQSDSDYYKPNKLGVAYKNLRVYGNAIESDYQTTVSNGVLKYASKFFNYFRASNDELSFDILKPMEGLIRPGEVTVVLGRPGAGCSTFLKTIACHTDGFEVADGSIISYDGITPEEIRKHLRGEIVYCAETETHFPNLTVGQTLEFAALMKTPRNRPAGSSREEYAKHIVDVVLATYGLSHTRNTKVGNDFIRGVSGGERKRVSLAEVSLVQSSLQCWDNSTRGLDAATALEFISSLKTSASILNDTPLIAIYQCSQDAFDLFDKVIVLYEGYQIFFGSASRAAQYFKRMGFACSERQTIPDFLTSITNPAERFVRPGYEKLVPTTPKEFYRCWRRSPEREALLEEIDDYLENCETFETKKKVYEAKKAKQSKHAMSRSPYVVSLSKQVRYIIRREYQRLRGDWLVPVLTILGNVAMSLILSSVFFRLKPVTSSFFYRTAVMYFSLVFNSYSSVLEIYAIYQSRPVIQKHRQYALYPPSAHAIGSIICDFPLKIIASICFNVTLYMMVNFKRELGAFLFFLLINLMATLFMSHLFRTIGAFTKSLSEAMTPSSLMLYALATFTGFAIPTPYMLDWCRWIRYVNPMAYAFEALIANEFHGREFACDMMIPSGFPYPRSGKSVACATLGAVPGSNRVSGDAFIAAAYGFSWDNAWRNFFILVGFVVFLFFTTLICMEYNRDAVQKGEILVFKKDDIRRRKALFNDLESGEREYREHKRSSHFESDSQFSGYSTSLTTRKLLDNENIFHWRNLSYSLKIKSETRTILNNVDGWVKPGEVTALMGASGAGKTTLLNALSDRLTTGIITSGERMVNGGPLDNSFQRSIGYVQQQDLHLETSTVREALRFSAYLRQPEDVSKFEKETYVEKIIDLLEMRSWADAIVGVPGEGLNVEQRKRLTIGVELAAKPRLLIFLDEPTSGLDSQTAWSICKLIRKLADHGQAILCTIHQPSAVLLEEFDRLLFLQAGGETVYFGEFGYNCETLIRYFEKNGAPRCPPDANPAEWMLHVIGAAPGSTANQDYFQVWRNSVEYEKVQNELDRIESASIMSKPIDPESSKTYASPLRKQYVIVLKRLFEQYWRTPSYIYSKFAMAILCSAFNGFTFFMSSNSIQGLRNQSLSVFMMFVVLTTLAQQYVPLFVTQRDLYEARERPSRTFSWVAFIAAQITAEIPYQIVAAAVSFAVWYYPVGLFRNAVYTHTVVERGAFMWVSITLMFIFSSTLAQLCISFNQVADNAANIISFLLTICMTFCGIIATKDFMPQFWLFVYRANPLTYLVSSIMSIGIADAPIRCDPMELVKFEPQNVGQKCKDYIGAYMSIAGGYLLNPESEGTCQYCPLSETNQFLAAIHSSIDNYGRDTGIFIGFIVFNMFATFVMYWLFRVPKGNRQNKRFSIWEYLYTVKEDHE</sequence>
<dbReference type="SMART" id="SM00382">
    <property type="entry name" value="AAA"/>
    <property type="match status" value="2"/>
</dbReference>
<feature type="transmembrane region" description="Helical" evidence="10">
    <location>
        <begin position="1172"/>
        <end position="1193"/>
    </location>
</feature>
<evidence type="ECO:0000256" key="8">
    <source>
        <dbReference type="ARBA" id="ARBA00023136"/>
    </source>
</evidence>
<dbReference type="InterPro" id="IPR010929">
    <property type="entry name" value="PDR_CDR_ABC"/>
</dbReference>
<dbReference type="InterPro" id="IPR034001">
    <property type="entry name" value="ABCG_PDR_1"/>
</dbReference>
<keyword evidence="7 10" id="KW-1133">Transmembrane helix</keyword>
<keyword evidence="3 10" id="KW-0812">Transmembrane</keyword>
<comment type="caution">
    <text evidence="12">The sequence shown here is derived from an EMBL/GenBank/DDBJ whole genome shotgun (WGS) entry which is preliminary data.</text>
</comment>
<keyword evidence="5" id="KW-0547">Nucleotide-binding</keyword>